<reference evidence="1" key="1">
    <citation type="submission" date="2023-04" db="EMBL/GenBank/DDBJ databases">
        <title>Ambrosiozyma monospora NBRC 10751.</title>
        <authorList>
            <person name="Ichikawa N."/>
            <person name="Sato H."/>
            <person name="Tonouchi N."/>
        </authorList>
    </citation>
    <scope>NUCLEOTIDE SEQUENCE</scope>
    <source>
        <strain evidence="1">NBRC 10751</strain>
    </source>
</reference>
<keyword evidence="2" id="KW-1185">Reference proteome</keyword>
<gene>
    <name evidence="1" type="ORF">Amon02_000101500</name>
</gene>
<protein>
    <submittedName>
        <fullName evidence="1">Unnamed protein product</fullName>
    </submittedName>
</protein>
<sequence length="106" mass="11335">MTQVGERGITLSGGQKARINLARAVYAGKDIILMDDVLSAVDAKVGKHIIDSCIMGYLKEKTRVLATHQLHLIGSADKIVFLNGDGSADVGTFQELSARNPGCQDH</sequence>
<dbReference type="Proteomes" id="UP001165064">
    <property type="component" value="Unassembled WGS sequence"/>
</dbReference>
<evidence type="ECO:0000313" key="2">
    <source>
        <dbReference type="Proteomes" id="UP001165064"/>
    </source>
</evidence>
<name>A0ACB5STI0_AMBMO</name>
<organism evidence="1 2">
    <name type="scientific">Ambrosiozyma monospora</name>
    <name type="common">Yeast</name>
    <name type="synonym">Endomycopsis monosporus</name>
    <dbReference type="NCBI Taxonomy" id="43982"/>
    <lineage>
        <taxon>Eukaryota</taxon>
        <taxon>Fungi</taxon>
        <taxon>Dikarya</taxon>
        <taxon>Ascomycota</taxon>
        <taxon>Saccharomycotina</taxon>
        <taxon>Pichiomycetes</taxon>
        <taxon>Pichiales</taxon>
        <taxon>Pichiaceae</taxon>
        <taxon>Ambrosiozyma</taxon>
    </lineage>
</organism>
<dbReference type="EMBL" id="BSXS01000436">
    <property type="protein sequence ID" value="GME72492.1"/>
    <property type="molecule type" value="Genomic_DNA"/>
</dbReference>
<comment type="caution">
    <text evidence="1">The sequence shown here is derived from an EMBL/GenBank/DDBJ whole genome shotgun (WGS) entry which is preliminary data.</text>
</comment>
<evidence type="ECO:0000313" key="1">
    <source>
        <dbReference type="EMBL" id="GME72492.1"/>
    </source>
</evidence>
<proteinExistence type="predicted"/>
<accession>A0ACB5STI0</accession>